<evidence type="ECO:0000313" key="1">
    <source>
        <dbReference type="EMBL" id="AUR80272.1"/>
    </source>
</evidence>
<protein>
    <submittedName>
        <fullName evidence="1">Uncharacterized protein</fullName>
    </submittedName>
</protein>
<proteinExistence type="predicted"/>
<sequence length="375" mass="40361">MQEIEVLGLRKLLRFGDALGEGIPGHDGLDGGERIAARLLGLDQRLADAAEQPHLGVDRLAGRLELLLMLVLGGVEQLAQDAVVQVDDFVGDGGHALDGKRHQGGIASLRLELGQVGGRHLATLTGDLEQAVLVHRPLDARRQVERLPRFEAFDVFQHVPRIRFDGRLAQPGQPGRFAVVPTLEQIVEAAAMRVRQRFGQGIVDAPVGAGDCFGARPLDGVEGRQNDRLLPQVLDQGAGQHDALVGLQGHLGQQLDGLPVVAHGKGLEAEHRLQFDQVLAPGLLPLPVFVPAFDADLELVGDQFQQGRKRRLIDAQDDTRKAQVTELHGEAQPVGRAAPLPDDGEVGFAERVVTDQLILGVRQRQQAFALGGGQD</sequence>
<keyword evidence="1" id="KW-0614">Plasmid</keyword>
<organism evidence="1">
    <name type="scientific">Shigella sonnei</name>
    <dbReference type="NCBI Taxonomy" id="624"/>
    <lineage>
        <taxon>Bacteria</taxon>
        <taxon>Pseudomonadati</taxon>
        <taxon>Pseudomonadota</taxon>
        <taxon>Gammaproteobacteria</taxon>
        <taxon>Enterobacterales</taxon>
        <taxon>Enterobacteriaceae</taxon>
        <taxon>Shigella</taxon>
    </lineage>
</organism>
<dbReference type="AlphaFoldDB" id="A0A2I7QG24"/>
<name>A0A2I7QG24_SHISO</name>
<accession>A0A2I7QG24</accession>
<geneLocation type="plasmid" evidence="1">
    <name>pDE105</name>
</geneLocation>
<gene>
    <name evidence="1" type="ORF">pDE105_00126</name>
</gene>
<reference evidence="1" key="1">
    <citation type="submission" date="2017-11" db="EMBL/GenBank/DDBJ databases">
        <title>Emergence of Azithromycin resistance Shigella in Southeast Asia.</title>
        <authorList>
            <person name="Pham D.T."/>
            <person name="Baker S.G."/>
            <person name="Darton T."/>
            <person name="Nguyen T."/>
            <person name="Ha T.T."/>
            <person name="Campbell J."/>
        </authorList>
    </citation>
    <scope>NUCLEOTIDE SEQUENCE</scope>
    <source>
        <strain evidence="1">DE105</strain>
        <plasmid evidence="1">pDE105</plasmid>
    </source>
</reference>
<dbReference type="EMBL" id="MG569891">
    <property type="protein sequence ID" value="AUR80272.1"/>
    <property type="molecule type" value="Genomic_DNA"/>
</dbReference>